<evidence type="ECO:0000313" key="1">
    <source>
        <dbReference type="EMBL" id="AVF27795.1"/>
    </source>
</evidence>
<protein>
    <submittedName>
        <fullName evidence="1">Uncharacterized protein</fullName>
    </submittedName>
</protein>
<accession>A0A2L1UHG6</accession>
<dbReference type="Proteomes" id="UP000239833">
    <property type="component" value="Chromosome"/>
</dbReference>
<reference evidence="2" key="1">
    <citation type="submission" date="2017-02" db="EMBL/GenBank/DDBJ databases">
        <title>Delineation of Paenibacillus larvae strains originating from foulbrood outbreaks.</title>
        <authorList>
            <person name="Beims H."/>
            <person name="Bunk B."/>
            <person name="Sproeer C."/>
            <person name="Mohr K.I."/>
            <person name="Pradella S."/>
            <person name="Guenther G."/>
            <person name="Rohde M."/>
            <person name="von der Ohe W."/>
            <person name="Steinert M."/>
        </authorList>
    </citation>
    <scope>NUCLEOTIDE SEQUENCE [LARGE SCALE GENOMIC DNA]</scope>
    <source>
        <strain evidence="2">Eric_III</strain>
    </source>
</reference>
<dbReference type="RefSeq" id="WP_077995825.1">
    <property type="nucleotide sequence ID" value="NZ_CP019655.1"/>
</dbReference>
<organism evidence="1 2">
    <name type="scientific">Paenibacillus larvae subsp. larvae</name>
    <dbReference type="NCBI Taxonomy" id="147375"/>
    <lineage>
        <taxon>Bacteria</taxon>
        <taxon>Bacillati</taxon>
        <taxon>Bacillota</taxon>
        <taxon>Bacilli</taxon>
        <taxon>Bacillales</taxon>
        <taxon>Paenibacillaceae</taxon>
        <taxon>Paenibacillus</taxon>
    </lineage>
</organism>
<gene>
    <name evidence="1" type="ORF">ERICIII_03686</name>
</gene>
<dbReference type="GeneID" id="64220037"/>
<proteinExistence type="predicted"/>
<dbReference type="EMBL" id="CP019655">
    <property type="protein sequence ID" value="AVF27795.1"/>
    <property type="molecule type" value="Genomic_DNA"/>
</dbReference>
<evidence type="ECO:0000313" key="2">
    <source>
        <dbReference type="Proteomes" id="UP000239833"/>
    </source>
</evidence>
<name>A0A2L1UHG6_9BACL</name>
<dbReference type="AlphaFoldDB" id="A0A2L1UHG6"/>
<sequence length="155" mass="17411">MSASLLLIELKQFLEHVFEHVGVGDESESLKIHIGWLPQTKAPSPGSGPAKQPDSDFPYLIIRALDGVEEEDNGKVTIRMLVGVQAKEENGYVEILSLIEKTKQALLKTGIIGGKFEIERPVKWKLFEEQPYPEWVGEILTTWTVPAILREVVFD</sequence>